<organism evidence="2 3">
    <name type="scientific">Pontibacter aydingkolensis</name>
    <dbReference type="NCBI Taxonomy" id="1911536"/>
    <lineage>
        <taxon>Bacteria</taxon>
        <taxon>Pseudomonadati</taxon>
        <taxon>Bacteroidota</taxon>
        <taxon>Cytophagia</taxon>
        <taxon>Cytophagales</taxon>
        <taxon>Hymenobacteraceae</taxon>
        <taxon>Pontibacter</taxon>
    </lineage>
</organism>
<comment type="caution">
    <text evidence="2">The sequence shown here is derived from an EMBL/GenBank/DDBJ whole genome shotgun (WGS) entry which is preliminary data.</text>
</comment>
<keyword evidence="1" id="KW-0732">Signal</keyword>
<dbReference type="Proteomes" id="UP000813018">
    <property type="component" value="Unassembled WGS sequence"/>
</dbReference>
<dbReference type="EMBL" id="JAHYXK010000015">
    <property type="protein sequence ID" value="MBW7468453.1"/>
    <property type="molecule type" value="Genomic_DNA"/>
</dbReference>
<proteinExistence type="predicted"/>
<evidence type="ECO:0000256" key="1">
    <source>
        <dbReference type="SAM" id="SignalP"/>
    </source>
</evidence>
<evidence type="ECO:0008006" key="4">
    <source>
        <dbReference type="Google" id="ProtNLM"/>
    </source>
</evidence>
<dbReference type="RefSeq" id="WP_219878328.1">
    <property type="nucleotide sequence ID" value="NZ_JAHYXK010000015.1"/>
</dbReference>
<feature type="chain" id="PRO_5046268562" description="Outer membrane protein beta-barrel domain-containing protein" evidence="1">
    <location>
        <begin position="24"/>
        <end position="207"/>
    </location>
</feature>
<feature type="signal peptide" evidence="1">
    <location>
        <begin position="1"/>
        <end position="23"/>
    </location>
</feature>
<accession>A0ABS7CX65</accession>
<keyword evidence="3" id="KW-1185">Reference proteome</keyword>
<gene>
    <name evidence="2" type="ORF">K0O23_15355</name>
</gene>
<name>A0ABS7CX65_9BACT</name>
<reference evidence="2 3" key="1">
    <citation type="journal article" date="2016" name="Int. J. Syst. Evol. Microbiol.">
        <title>Pontibacter aydingkolensis sp. nov., isolated from soil of a salt lake.</title>
        <authorList>
            <person name="Osman G."/>
            <person name="Zhang T."/>
            <person name="Lou K."/>
            <person name="Gao Y."/>
            <person name="Chang W."/>
            <person name="Lin Q."/>
            <person name="Yang H.M."/>
            <person name="Huo X.D."/>
            <person name="Wang N."/>
        </authorList>
    </citation>
    <scope>NUCLEOTIDE SEQUENCE [LARGE SCALE GENOMIC DNA]</scope>
    <source>
        <strain evidence="2 3">KACC 19255</strain>
    </source>
</reference>
<protein>
    <recommendedName>
        <fullName evidence="4">Outer membrane protein beta-barrel domain-containing protein</fullName>
    </recommendedName>
</protein>
<sequence length="207" mass="22998">MKLFYTCILSLLLCLATYVPGFAQEQTADTVETTTLASPAASAYHLKAQFAGGIGFLSAGVGRTFFNEKLETDLFLGYLPESIGGDRIVTSAIKVTYRPVKPIQLKAIDWQPLRIGAQVSYTFGSDYFVKEPGDKYIKGYYGFPTALHGSILLGGQIDFTRINKLNKFSAYYEFGSSMEYLISYIQNPKYLSPAKIFKLALGVRMRL</sequence>
<evidence type="ECO:0000313" key="2">
    <source>
        <dbReference type="EMBL" id="MBW7468453.1"/>
    </source>
</evidence>
<evidence type="ECO:0000313" key="3">
    <source>
        <dbReference type="Proteomes" id="UP000813018"/>
    </source>
</evidence>